<dbReference type="GO" id="GO:0003700">
    <property type="term" value="F:DNA-binding transcription factor activity"/>
    <property type="evidence" value="ECO:0007669"/>
    <property type="project" value="TreeGrafter"/>
</dbReference>
<dbReference type="GO" id="GO:0003677">
    <property type="term" value="F:DNA binding"/>
    <property type="evidence" value="ECO:0007669"/>
    <property type="project" value="UniProtKB-KW"/>
</dbReference>
<organism evidence="6 7">
    <name type="scientific">Verticiella sediminum</name>
    <dbReference type="NCBI Taxonomy" id="1247510"/>
    <lineage>
        <taxon>Bacteria</taxon>
        <taxon>Pseudomonadati</taxon>
        <taxon>Pseudomonadota</taxon>
        <taxon>Betaproteobacteria</taxon>
        <taxon>Burkholderiales</taxon>
        <taxon>Alcaligenaceae</taxon>
        <taxon>Verticiella</taxon>
    </lineage>
</organism>
<dbReference type="InterPro" id="IPR050707">
    <property type="entry name" value="HTH_MetabolicPath_Reg"/>
</dbReference>
<dbReference type="PANTHER" id="PTHR30136:SF35">
    <property type="entry name" value="HTH-TYPE TRANSCRIPTIONAL REGULATOR RV1719"/>
    <property type="match status" value="1"/>
</dbReference>
<dbReference type="RefSeq" id="WP_143946679.1">
    <property type="nucleotide sequence ID" value="NZ_BAABMB010000004.1"/>
</dbReference>
<dbReference type="Pfam" id="PF09339">
    <property type="entry name" value="HTH_IclR"/>
    <property type="match status" value="1"/>
</dbReference>
<keyword evidence="1" id="KW-0805">Transcription regulation</keyword>
<dbReference type="InterPro" id="IPR036388">
    <property type="entry name" value="WH-like_DNA-bd_sf"/>
</dbReference>
<protein>
    <submittedName>
        <fullName evidence="6">IclR family transcriptional regulator</fullName>
    </submittedName>
</protein>
<reference evidence="6 7" key="1">
    <citation type="submission" date="2019-07" db="EMBL/GenBank/DDBJ databases">
        <title>Qingshengfaniella alkalisoli gen. nov., sp. nov., isolated from saline soil.</title>
        <authorList>
            <person name="Xu L."/>
            <person name="Huang X.-X."/>
            <person name="Sun J.-Q."/>
        </authorList>
    </citation>
    <scope>NUCLEOTIDE SEQUENCE [LARGE SCALE GENOMIC DNA]</scope>
    <source>
        <strain evidence="6 7">DSM 27279</strain>
    </source>
</reference>
<keyword evidence="3" id="KW-0804">Transcription</keyword>
<evidence type="ECO:0000259" key="5">
    <source>
        <dbReference type="PROSITE" id="PS51078"/>
    </source>
</evidence>
<evidence type="ECO:0000313" key="7">
    <source>
        <dbReference type="Proteomes" id="UP000318405"/>
    </source>
</evidence>
<dbReference type="Gene3D" id="3.30.450.40">
    <property type="match status" value="1"/>
</dbReference>
<dbReference type="SUPFAM" id="SSF55781">
    <property type="entry name" value="GAF domain-like"/>
    <property type="match status" value="1"/>
</dbReference>
<dbReference type="InterPro" id="IPR036390">
    <property type="entry name" value="WH_DNA-bd_sf"/>
</dbReference>
<gene>
    <name evidence="6" type="ORF">FOZ76_03165</name>
</gene>
<dbReference type="InterPro" id="IPR005471">
    <property type="entry name" value="Tscrpt_reg_IclR_N"/>
</dbReference>
<dbReference type="PROSITE" id="PS51077">
    <property type="entry name" value="HTH_ICLR"/>
    <property type="match status" value="1"/>
</dbReference>
<dbReference type="Proteomes" id="UP000318405">
    <property type="component" value="Unassembled WGS sequence"/>
</dbReference>
<sequence length="259" mass="28515">MDVRQVVNALELLEYFADRGRPATLAEVSKHFGWPRSSTFNLLGTLVNRGYLYEPRAREGYYPSPSWWSLIQRIDRAAPIASELQDLITTLCRRTDETAVLAATSGMHAVFIAAAESRQAIRYTAAVGKLVPIHATATGRALLSQLPEHERGAILRRAVFERYTPATLLSVDAVEKEIALSLQRGYFEGASEYTHDLGGIALPLHVADRHLAVLVAGPAHRVHPRQAEILQIMQEEIDRHLPGALPGETRENGNTAAPG</sequence>
<dbReference type="AlphaFoldDB" id="A0A556AZL8"/>
<feature type="domain" description="IclR-ED" evidence="5">
    <location>
        <begin position="66"/>
        <end position="247"/>
    </location>
</feature>
<keyword evidence="2" id="KW-0238">DNA-binding</keyword>
<name>A0A556AZL8_9BURK</name>
<dbReference type="Gene3D" id="1.10.10.10">
    <property type="entry name" value="Winged helix-like DNA-binding domain superfamily/Winged helix DNA-binding domain"/>
    <property type="match status" value="1"/>
</dbReference>
<dbReference type="InterPro" id="IPR014757">
    <property type="entry name" value="Tscrpt_reg_IclR_C"/>
</dbReference>
<comment type="caution">
    <text evidence="6">The sequence shown here is derived from an EMBL/GenBank/DDBJ whole genome shotgun (WGS) entry which is preliminary data.</text>
</comment>
<dbReference type="GO" id="GO:0045892">
    <property type="term" value="P:negative regulation of DNA-templated transcription"/>
    <property type="evidence" value="ECO:0007669"/>
    <property type="project" value="TreeGrafter"/>
</dbReference>
<evidence type="ECO:0000256" key="1">
    <source>
        <dbReference type="ARBA" id="ARBA00023015"/>
    </source>
</evidence>
<dbReference type="OrthoDB" id="8858707at2"/>
<proteinExistence type="predicted"/>
<keyword evidence="7" id="KW-1185">Reference proteome</keyword>
<evidence type="ECO:0000256" key="2">
    <source>
        <dbReference type="ARBA" id="ARBA00023125"/>
    </source>
</evidence>
<dbReference type="SUPFAM" id="SSF46785">
    <property type="entry name" value="Winged helix' DNA-binding domain"/>
    <property type="match status" value="1"/>
</dbReference>
<dbReference type="EMBL" id="VLTJ01000005">
    <property type="protein sequence ID" value="TSH98364.1"/>
    <property type="molecule type" value="Genomic_DNA"/>
</dbReference>
<evidence type="ECO:0000313" key="6">
    <source>
        <dbReference type="EMBL" id="TSH98364.1"/>
    </source>
</evidence>
<dbReference type="InterPro" id="IPR029016">
    <property type="entry name" value="GAF-like_dom_sf"/>
</dbReference>
<evidence type="ECO:0000256" key="3">
    <source>
        <dbReference type="ARBA" id="ARBA00023163"/>
    </source>
</evidence>
<feature type="domain" description="HTH iclR-type" evidence="4">
    <location>
        <begin position="3"/>
        <end position="65"/>
    </location>
</feature>
<dbReference type="PROSITE" id="PS51078">
    <property type="entry name" value="ICLR_ED"/>
    <property type="match status" value="1"/>
</dbReference>
<accession>A0A556AZL8</accession>
<evidence type="ECO:0000259" key="4">
    <source>
        <dbReference type="PROSITE" id="PS51077"/>
    </source>
</evidence>
<dbReference type="Pfam" id="PF01614">
    <property type="entry name" value="IclR_C"/>
    <property type="match status" value="1"/>
</dbReference>
<dbReference type="PANTHER" id="PTHR30136">
    <property type="entry name" value="HELIX-TURN-HELIX TRANSCRIPTIONAL REGULATOR, ICLR FAMILY"/>
    <property type="match status" value="1"/>
</dbReference>
<dbReference type="SMART" id="SM00346">
    <property type="entry name" value="HTH_ICLR"/>
    <property type="match status" value="1"/>
</dbReference>